<dbReference type="RefSeq" id="WP_267152075.1">
    <property type="nucleotide sequence ID" value="NZ_JAPMLT010000007.1"/>
</dbReference>
<comment type="caution">
    <text evidence="3">The sequence shown here is derived from an EMBL/GenBank/DDBJ whole genome shotgun (WGS) entry which is preliminary data.</text>
</comment>
<evidence type="ECO:0000256" key="1">
    <source>
        <dbReference type="SAM" id="MobiDB-lite"/>
    </source>
</evidence>
<keyword evidence="2" id="KW-0812">Transmembrane</keyword>
<evidence type="ECO:0000256" key="2">
    <source>
        <dbReference type="SAM" id="Phobius"/>
    </source>
</evidence>
<evidence type="ECO:0000313" key="3">
    <source>
        <dbReference type="EMBL" id="MCX7570824.1"/>
    </source>
</evidence>
<organism evidence="3 4">
    <name type="scientific">Tumebacillus lacus</name>
    <dbReference type="NCBI Taxonomy" id="2995335"/>
    <lineage>
        <taxon>Bacteria</taxon>
        <taxon>Bacillati</taxon>
        <taxon>Bacillota</taxon>
        <taxon>Bacilli</taxon>
        <taxon>Bacillales</taxon>
        <taxon>Alicyclobacillaceae</taxon>
        <taxon>Tumebacillus</taxon>
    </lineage>
</organism>
<dbReference type="Pfam" id="PF06898">
    <property type="entry name" value="YqfD"/>
    <property type="match status" value="1"/>
</dbReference>
<accession>A0ABT3X1Q2</accession>
<keyword evidence="2" id="KW-0472">Membrane</keyword>
<dbReference type="EMBL" id="JAPMLT010000007">
    <property type="protein sequence ID" value="MCX7570824.1"/>
    <property type="molecule type" value="Genomic_DNA"/>
</dbReference>
<feature type="compositionally biased region" description="Pro residues" evidence="1">
    <location>
        <begin position="390"/>
        <end position="399"/>
    </location>
</feature>
<dbReference type="InterPro" id="IPR010690">
    <property type="entry name" value="YqfD"/>
</dbReference>
<dbReference type="NCBIfam" id="TIGR02876">
    <property type="entry name" value="spore_yqfD"/>
    <property type="match status" value="1"/>
</dbReference>
<evidence type="ECO:0000313" key="4">
    <source>
        <dbReference type="Proteomes" id="UP001208017"/>
    </source>
</evidence>
<sequence>MLGRWFVDFWKGTVVVTMRGDRVPELLNAATGQGIPIWEISRLKNGDYRMMINRHDIHRLRPLMRRSQIKLRLGRKIGVPFLLWRAWRRKFFLAGALTFLVSLYMLSSVIWSVEVEGAEKRLSPESVEQAAAEIGIKKWAWIGHLPDTDELQSKLQDKLPQITFAGVQIQGTKVKIQVVEKVEGVTPQPTAPQHIVATKKGTVRDYAVHRGKITVARGELVQPGQVLISGTLAEGKSSVHATGEVWAAVYYPSKVVMPLTTTRKELTGETVEKHFLTFWGKPIQIWGYGKIPYAEFEEEAEDKVLKIRDFVFPIQYRHTVYREVEIEKMTWTEEQATEQAKELAKADALSKAGQDAKVEEQILLRSQTKDGKLEVEIVNRVLENISKPVPFTPGPPADPDPNATKPAP</sequence>
<name>A0ABT3X1Q2_9BACL</name>
<protein>
    <submittedName>
        <fullName evidence="3">Sporulation protein YqfD</fullName>
    </submittedName>
</protein>
<keyword evidence="4" id="KW-1185">Reference proteome</keyword>
<keyword evidence="2" id="KW-1133">Transmembrane helix</keyword>
<feature type="region of interest" description="Disordered" evidence="1">
    <location>
        <begin position="386"/>
        <end position="408"/>
    </location>
</feature>
<dbReference type="Proteomes" id="UP001208017">
    <property type="component" value="Unassembled WGS sequence"/>
</dbReference>
<dbReference type="PIRSF" id="PIRSF029895">
    <property type="entry name" value="SpoIV"/>
    <property type="match status" value="1"/>
</dbReference>
<feature type="transmembrane region" description="Helical" evidence="2">
    <location>
        <begin position="91"/>
        <end position="113"/>
    </location>
</feature>
<gene>
    <name evidence="3" type="primary">yqfD</name>
    <name evidence="3" type="ORF">OS242_12725</name>
</gene>
<proteinExistence type="predicted"/>
<reference evidence="3 4" key="1">
    <citation type="submission" date="2022-11" db="EMBL/GenBank/DDBJ databases">
        <title>Study of microbial diversity in lake waters.</title>
        <authorList>
            <person name="Zhang J."/>
        </authorList>
    </citation>
    <scope>NUCLEOTIDE SEQUENCE [LARGE SCALE GENOMIC DNA]</scope>
    <source>
        <strain evidence="3 4">DT12</strain>
    </source>
</reference>